<dbReference type="Pfam" id="PF16640">
    <property type="entry name" value="Big_3_5"/>
    <property type="match status" value="9"/>
</dbReference>
<gene>
    <name evidence="4" type="ORF">SAMN05421770_10842</name>
</gene>
<feature type="domain" description="Bacterial Ig-like" evidence="2">
    <location>
        <begin position="1377"/>
        <end position="1463"/>
    </location>
</feature>
<feature type="domain" description="Bacterial Ig-like" evidence="2">
    <location>
        <begin position="1282"/>
        <end position="1368"/>
    </location>
</feature>
<reference evidence="4 5" key="1">
    <citation type="submission" date="2017-06" db="EMBL/GenBank/DDBJ databases">
        <authorList>
            <person name="Kim H.J."/>
            <person name="Triplett B.A."/>
        </authorList>
    </citation>
    <scope>NUCLEOTIDE SEQUENCE [LARGE SCALE GENOMIC DNA]</scope>
    <source>
        <strain evidence="4 5">DSM 18704</strain>
    </source>
</reference>
<feature type="transmembrane region" description="Helical" evidence="1">
    <location>
        <begin position="1586"/>
        <end position="1606"/>
    </location>
</feature>
<proteinExistence type="predicted"/>
<name>A0A239LYD8_9BACT</name>
<evidence type="ECO:0000256" key="1">
    <source>
        <dbReference type="SAM" id="Phobius"/>
    </source>
</evidence>
<dbReference type="RefSeq" id="WP_089409937.1">
    <property type="nucleotide sequence ID" value="NZ_FZOU01000008.1"/>
</dbReference>
<dbReference type="SUPFAM" id="SSF101898">
    <property type="entry name" value="NHL repeat"/>
    <property type="match status" value="1"/>
</dbReference>
<evidence type="ECO:0000259" key="3">
    <source>
        <dbReference type="Pfam" id="PF25021"/>
    </source>
</evidence>
<feature type="domain" description="Bacterial Ig-like" evidence="2">
    <location>
        <begin position="1086"/>
        <end position="1170"/>
    </location>
</feature>
<keyword evidence="1" id="KW-0472">Membrane</keyword>
<feature type="domain" description="Bacterial Ig-like" evidence="2">
    <location>
        <begin position="801"/>
        <end position="889"/>
    </location>
</feature>
<feature type="domain" description="Bacterial Ig-like" evidence="2">
    <location>
        <begin position="702"/>
        <end position="792"/>
    </location>
</feature>
<dbReference type="EMBL" id="FZOU01000008">
    <property type="protein sequence ID" value="SNT34982.1"/>
    <property type="molecule type" value="Genomic_DNA"/>
</dbReference>
<dbReference type="Pfam" id="PF25021">
    <property type="entry name" value="TEN_NHL"/>
    <property type="match status" value="1"/>
</dbReference>
<feature type="domain" description="Bacterial Ig-like" evidence="2">
    <location>
        <begin position="993"/>
        <end position="1078"/>
    </location>
</feature>
<feature type="domain" description="Bacterial Ig-like" evidence="2">
    <location>
        <begin position="1182"/>
        <end position="1273"/>
    </location>
</feature>
<dbReference type="Gene3D" id="2.120.10.30">
    <property type="entry name" value="TolB, C-terminal domain"/>
    <property type="match status" value="3"/>
</dbReference>
<feature type="transmembrane region" description="Helical" evidence="1">
    <location>
        <begin position="1557"/>
        <end position="1574"/>
    </location>
</feature>
<dbReference type="Gene3D" id="2.60.40.10">
    <property type="entry name" value="Immunoglobulins"/>
    <property type="match status" value="11"/>
</dbReference>
<dbReference type="PANTHER" id="PTHR46388">
    <property type="entry name" value="NHL REPEAT-CONTAINING PROTEIN 2"/>
    <property type="match status" value="1"/>
</dbReference>
<evidence type="ECO:0000313" key="4">
    <source>
        <dbReference type="EMBL" id="SNT34982.1"/>
    </source>
</evidence>
<keyword evidence="1" id="KW-0812">Transmembrane</keyword>
<sequence length="1640" mass="160060">MTTVLKSTSANRLSSLSSKFSSFALWLCLTVTALVCGPAVQAQATRFAGSTPVSTSGGTLPVTVTLSSAGAVGSIQVLTGGVRGLDFAAATGGSCSASATYTAGQSCTVNVSFTPTAPGERRGAVVLLSSQGNVLGRQFVAGTATGALGVFIPGTVNTVAGDFLWVYGGDNVPANQTSLFLPFGVTVDAAGNVFLSDTNNNRIRKVAAGTSIITTIAGTGTIGSTGDGGPATAATVNTPTSVALDPAGNIYFSDNGNNVVRRIDAFTGVITTVAGTLGTPGYTGDGGAATQATLNQPNGLSFDASGNLYIADTGNDVIRLVSVATGTISTVAGKGGVASYTGDGGQAASATLYGPRGVTAVATGELYIADQNNNVIRKVSASGVISTIVGTSTPGFLGDGGLASQAELSLPASVALDVAGNMYVGDSGNNRVRKVNVATGVITTIAGESSQSIMGDGLPATSDGLYGPYDLALDGSGSLYIADVFHNRIRKVSANAASLLYPAMRVSRVSTPESQTIENDGNAPLTVTGFTSVTNSAVDAGSTTCSSSTPLAVLGQCILGASFAPTAIGNPVFGTMNVSSNALNSPGVLTLQGQVLTIDPTTVTLTSSANPSNVGASVIFSVIASSAGTTPTGTVTLLDGTATLGTATLVSGSANFNIATLAAGTHSITASYGGDTSNTSGVSAVLTQVVKDPVAATKTTISSSANPAVAGAALTLTSTVTVAVAGAGTGTISGSVSFYDGATLVGSGTVNNGNATASVTSLGVGSHALSAVYSGNSNYATSTSGSLSENVTIASSGIALSTNANPSAAGAPLTLTAAITTTGGIATGTVTFYDGATTLGTGTLNAGGSATLVVQGTNWTVGTHTLTAVYGGDAKDTAITSAAVKQIVNLATTTVSVNTSASPIGQGGAITFTATVKGNGGTPTGTVSFYDGATLLGTGTTSIDGIATLNTATLALGSHSITAVYGGDASDNGSTSPALTQVVQSASTTTTLASSKNPSNYGSSLVLTAVVSGTGSVPTGNVIFTDGATVLATIAVDGTGTATYATSTLAIGSHTLTAKYQGDANHSATNSSPLTQSIVQGTTTTLTASTTQSFAGSPVTWTVTVTGANGQATTGSVSIMDGAALLATVTPDATGRAVFTSASLKAGTHTMVATFAGDATDAASTSNTVVNIVSIATTTTVLTSSLNPAFTGVAVTFHATIAGNGGAPTGSVSFLDGSKVLATVAATPDASGATAQATLTVSTLAPGVHNMTAQYSGDTNDNGSVSAAVSQQIVQQTSLSLASSANPSLLTDSVTITATVSNGTATPPTGNVVLTDGGATIGTAVIGTNGVASFTLTSPALGTHALVATYAGDAQNTAATPATLTQTVVLRPTTNTLTVSNTQLTAGQQLILLSVVTGNGSRLPGGTVTFVAGGTVFGTATLNAQGIATLSVSPDQGSYGVTAVYSGDTLFAGSTSAVDNVVVAPTVAFTMKATPNTMTMASGQHGTLTVQLVTATTLNDTLAFGCAGLPASATCTFSQDTIAVKGGMSTSFTVTVDTGNPLGSGGVAQVETPASKSTLALACILPLGGLMLVLGRGKRFRRPLGLLTLLLLLGSVASLTGCAGLNTKDTPAGSYVFSIVGTGLTTGSSQSTAVQLTVTQ</sequence>
<dbReference type="CDD" id="cd14953">
    <property type="entry name" value="NHL_like_1"/>
    <property type="match status" value="1"/>
</dbReference>
<protein>
    <submittedName>
        <fullName evidence="4">Ig-like domain (Group 3)</fullName>
    </submittedName>
</protein>
<dbReference type="OrthoDB" id="99353at2"/>
<keyword evidence="1" id="KW-1133">Transmembrane helix</keyword>
<feature type="domain" description="Teneurin NHL" evidence="3">
    <location>
        <begin position="341"/>
        <end position="392"/>
    </location>
</feature>
<keyword evidence="5" id="KW-1185">Reference proteome</keyword>
<accession>A0A239LYD8</accession>
<dbReference type="Proteomes" id="UP000198356">
    <property type="component" value="Unassembled WGS sequence"/>
</dbReference>
<dbReference type="InterPro" id="IPR011042">
    <property type="entry name" value="6-blade_b-propeller_TolB-like"/>
</dbReference>
<evidence type="ECO:0000313" key="5">
    <source>
        <dbReference type="Proteomes" id="UP000198356"/>
    </source>
</evidence>
<feature type="domain" description="Bacterial Ig-like" evidence="2">
    <location>
        <begin position="899"/>
        <end position="983"/>
    </location>
</feature>
<dbReference type="PANTHER" id="PTHR46388:SF2">
    <property type="entry name" value="NHL REPEAT-CONTAINING PROTEIN 2"/>
    <property type="match status" value="1"/>
</dbReference>
<evidence type="ECO:0000259" key="2">
    <source>
        <dbReference type="Pfam" id="PF16640"/>
    </source>
</evidence>
<dbReference type="InterPro" id="IPR056822">
    <property type="entry name" value="TEN_NHL"/>
</dbReference>
<dbReference type="InterPro" id="IPR032109">
    <property type="entry name" value="Big_3_5"/>
</dbReference>
<dbReference type="InterPro" id="IPR013783">
    <property type="entry name" value="Ig-like_fold"/>
</dbReference>
<feature type="domain" description="Bacterial Ig-like" evidence="2">
    <location>
        <begin position="605"/>
        <end position="690"/>
    </location>
</feature>
<organism evidence="4 5">
    <name type="scientific">Granulicella rosea</name>
    <dbReference type="NCBI Taxonomy" id="474952"/>
    <lineage>
        <taxon>Bacteria</taxon>
        <taxon>Pseudomonadati</taxon>
        <taxon>Acidobacteriota</taxon>
        <taxon>Terriglobia</taxon>
        <taxon>Terriglobales</taxon>
        <taxon>Acidobacteriaceae</taxon>
        <taxon>Granulicella</taxon>
    </lineage>
</organism>